<dbReference type="AlphaFoldDB" id="A0A9W8AWG8"/>
<reference evidence="1" key="1">
    <citation type="submission" date="2022-07" db="EMBL/GenBank/DDBJ databases">
        <title>Phylogenomic reconstructions and comparative analyses of Kickxellomycotina fungi.</title>
        <authorList>
            <person name="Reynolds N.K."/>
            <person name="Stajich J.E."/>
            <person name="Barry K."/>
            <person name="Grigoriev I.V."/>
            <person name="Crous P."/>
            <person name="Smith M.E."/>
        </authorList>
    </citation>
    <scope>NUCLEOTIDE SEQUENCE</scope>
    <source>
        <strain evidence="1">RSA 567</strain>
    </source>
</reference>
<organism evidence="1 2">
    <name type="scientific">Dimargaris verticillata</name>
    <dbReference type="NCBI Taxonomy" id="2761393"/>
    <lineage>
        <taxon>Eukaryota</taxon>
        <taxon>Fungi</taxon>
        <taxon>Fungi incertae sedis</taxon>
        <taxon>Zoopagomycota</taxon>
        <taxon>Kickxellomycotina</taxon>
        <taxon>Dimargaritomycetes</taxon>
        <taxon>Dimargaritales</taxon>
        <taxon>Dimargaritaceae</taxon>
        <taxon>Dimargaris</taxon>
    </lineage>
</organism>
<dbReference type="Gene3D" id="1.25.40.10">
    <property type="entry name" value="Tetratricopeptide repeat domain"/>
    <property type="match status" value="2"/>
</dbReference>
<comment type="caution">
    <text evidence="1">The sequence shown here is derived from an EMBL/GenBank/DDBJ whole genome shotgun (WGS) entry which is preliminary data.</text>
</comment>
<feature type="non-terminal residue" evidence="1">
    <location>
        <position position="661"/>
    </location>
</feature>
<dbReference type="GO" id="GO:0140053">
    <property type="term" value="P:mitochondrial gene expression"/>
    <property type="evidence" value="ECO:0007669"/>
    <property type="project" value="TreeGrafter"/>
</dbReference>
<dbReference type="EMBL" id="JANBQB010001351">
    <property type="protein sequence ID" value="KAJ1971504.1"/>
    <property type="molecule type" value="Genomic_DNA"/>
</dbReference>
<dbReference type="GO" id="GO:0003729">
    <property type="term" value="F:mRNA binding"/>
    <property type="evidence" value="ECO:0007669"/>
    <property type="project" value="TreeGrafter"/>
</dbReference>
<dbReference type="PANTHER" id="PTHR47938:SF35">
    <property type="entry name" value="PENTATRICOPEPTIDE REPEAT-CONTAINING PROTEIN 4, MITOCHONDRIAL-RELATED"/>
    <property type="match status" value="1"/>
</dbReference>
<dbReference type="InterPro" id="IPR011990">
    <property type="entry name" value="TPR-like_helical_dom_sf"/>
</dbReference>
<accession>A0A9W8AWG8</accession>
<name>A0A9W8AWG8_9FUNG</name>
<gene>
    <name evidence="1" type="ORF">H4R34_005722</name>
</gene>
<dbReference type="Proteomes" id="UP001151582">
    <property type="component" value="Unassembled WGS sequence"/>
</dbReference>
<dbReference type="GO" id="GO:0005739">
    <property type="term" value="C:mitochondrion"/>
    <property type="evidence" value="ECO:0007669"/>
    <property type="project" value="TreeGrafter"/>
</dbReference>
<protein>
    <submittedName>
        <fullName evidence="1">Uncharacterized protein</fullName>
    </submittedName>
</protein>
<proteinExistence type="predicted"/>
<keyword evidence="2" id="KW-1185">Reference proteome</keyword>
<evidence type="ECO:0000313" key="1">
    <source>
        <dbReference type="EMBL" id="KAJ1971504.1"/>
    </source>
</evidence>
<dbReference type="PANTHER" id="PTHR47938">
    <property type="entry name" value="RESPIRATORY COMPLEX I CHAPERONE (CIA84), PUTATIVE (AFU_ORTHOLOGUE AFUA_2G06020)-RELATED"/>
    <property type="match status" value="1"/>
</dbReference>
<evidence type="ECO:0000313" key="2">
    <source>
        <dbReference type="Proteomes" id="UP001151582"/>
    </source>
</evidence>
<sequence>MERALSPASVIDAARLPRSLALLDDPNGDEIAQRLTSFRQAYTALDVNAVIAMYLRLRSMRNSVLPIDITTDTVLALPAYLTAHSPQTTDVRHLAYSDFYALLDLLAVYSTSNAAQLIFYVYEDMKVLDVPLPPIYWRQILASCYQLAHYATAYTAFQTWWQPLATLSNHHLYASNSAQYLRDPEVWYYYLTCHWIIHRDSSQLMAIFQHLKAAGCRPTVAICNVLVRGLAHDTQWNLAHFHTILQNSLLYLDRPEHNAAQLGVYLIVWLLQRSQWQALVETVETLLEHRVAISKHLCCQVLKRLMRARQLALARRFWDQVFLPTAADDVAYRIGLAESVTSTHFETLYPRLNTVTLNCYLDGLAACGRLAEAHDIFTSLGNVACLSSHRTALSTALSQRSRLVLSYCHADAQTYTIMLRAHLAHHNHAEAQRLVCSLAELGWNWDPILVDVVYTALWQYHHQSRDPAEPLAGNDLAQRLLPYVPTHRLSPVFKVHNTLLQIESLVSRGEHANWERNFQIMKAQHSSVMAALVQSLCQQVSIYFDDPRLLQHHPNDLNLILRLLFQRGRWQQCLRLVHLARDVTDPCVITPITINILIQGLLAHSRYLEAFRVLQGPTHLPRRLHQEGFIVLFRAYCHHCDVEHALQAFMHLAQWDRVVHD</sequence>
<dbReference type="OrthoDB" id="5563945at2759"/>